<dbReference type="VEuPathDB" id="TrichDB:TRFO_07970"/>
<evidence type="ECO:0000313" key="3">
    <source>
        <dbReference type="Proteomes" id="UP000179807"/>
    </source>
</evidence>
<dbReference type="RefSeq" id="XP_068353443.1">
    <property type="nucleotide sequence ID" value="XM_068494011.1"/>
</dbReference>
<accession>A0A1J4JMK7</accession>
<name>A0A1J4JMK7_9EUKA</name>
<reference evidence="2" key="1">
    <citation type="submission" date="2016-10" db="EMBL/GenBank/DDBJ databases">
        <authorList>
            <person name="Benchimol M."/>
            <person name="Almeida L.G."/>
            <person name="Vasconcelos A.T."/>
            <person name="Perreira-Neves A."/>
            <person name="Rosa I.A."/>
            <person name="Tasca T."/>
            <person name="Bogo M.R."/>
            <person name="de Souza W."/>
        </authorList>
    </citation>
    <scope>NUCLEOTIDE SEQUENCE [LARGE SCALE GENOMIC DNA]</scope>
    <source>
        <strain evidence="2">K</strain>
    </source>
</reference>
<dbReference type="GeneID" id="94828715"/>
<evidence type="ECO:0000256" key="1">
    <source>
        <dbReference type="SAM" id="MobiDB-lite"/>
    </source>
</evidence>
<dbReference type="EMBL" id="MLAK01000960">
    <property type="protein sequence ID" value="OHT00307.1"/>
    <property type="molecule type" value="Genomic_DNA"/>
</dbReference>
<dbReference type="Proteomes" id="UP000179807">
    <property type="component" value="Unassembled WGS sequence"/>
</dbReference>
<feature type="compositionally biased region" description="Polar residues" evidence="1">
    <location>
        <begin position="225"/>
        <end position="238"/>
    </location>
</feature>
<feature type="compositionally biased region" description="Basic and acidic residues" evidence="1">
    <location>
        <begin position="85"/>
        <end position="221"/>
    </location>
</feature>
<evidence type="ECO:0000313" key="2">
    <source>
        <dbReference type="EMBL" id="OHT00307.1"/>
    </source>
</evidence>
<comment type="caution">
    <text evidence="2">The sequence shown here is derived from an EMBL/GenBank/DDBJ whole genome shotgun (WGS) entry which is preliminary data.</text>
</comment>
<organism evidence="2 3">
    <name type="scientific">Tritrichomonas foetus</name>
    <dbReference type="NCBI Taxonomy" id="1144522"/>
    <lineage>
        <taxon>Eukaryota</taxon>
        <taxon>Metamonada</taxon>
        <taxon>Parabasalia</taxon>
        <taxon>Tritrichomonadida</taxon>
        <taxon>Tritrichomonadidae</taxon>
        <taxon>Tritrichomonas</taxon>
    </lineage>
</organism>
<feature type="compositionally biased region" description="Basic and acidic residues" evidence="1">
    <location>
        <begin position="58"/>
        <end position="78"/>
    </location>
</feature>
<keyword evidence="3" id="KW-1185">Reference proteome</keyword>
<feature type="region of interest" description="Disordered" evidence="1">
    <location>
        <begin position="46"/>
        <end position="238"/>
    </location>
</feature>
<dbReference type="AlphaFoldDB" id="A0A1J4JMK7"/>
<proteinExistence type="predicted"/>
<sequence>MSESLIIPYTLYSNDDPEFTSTPNESPYKFIMPTIEYWQPYLNHTKNDRSGQFSNKKYQNDSRNRNNSHGDYRRDHNNYRNSRRATRDDDDRRDSRDNHRRDNDNFDNEKRGERYNGRYEDRNYDRLNDSNYDRKNNNWHKDRNSNNRYHDRNYDRNNHRNYERNYDKNKDRRDRYYDKSHQDYDKSHQDYDKSHQDYDRRNNISHNGEKSHEYNGDERSYGKNYETSTNANPSRTNFSLGDVIQEHSQRVQENKETNE</sequence>
<gene>
    <name evidence="2" type="ORF">TRFO_07970</name>
</gene>
<protein>
    <submittedName>
        <fullName evidence="2">Uncharacterized protein</fullName>
    </submittedName>
</protein>